<name>A0A1R3WAE9_9RHOB</name>
<accession>A0A1R3WAE9</accession>
<keyword evidence="5" id="KW-1185">Reference proteome</keyword>
<feature type="region of interest" description="Disordered" evidence="3">
    <location>
        <begin position="41"/>
        <end position="68"/>
    </location>
</feature>
<dbReference type="AlphaFoldDB" id="A0A1R3WAE9"/>
<proteinExistence type="predicted"/>
<dbReference type="GO" id="GO:0006355">
    <property type="term" value="P:regulation of DNA-templated transcription"/>
    <property type="evidence" value="ECO:0007669"/>
    <property type="project" value="InterPro"/>
</dbReference>
<dbReference type="Pfam" id="PF03884">
    <property type="entry name" value="YacG"/>
    <property type="match status" value="1"/>
</dbReference>
<dbReference type="InterPro" id="IPR005584">
    <property type="entry name" value="DNA_gyrase_inhibitor_YacG"/>
</dbReference>
<evidence type="ECO:0000313" key="4">
    <source>
        <dbReference type="EMBL" id="SIT74977.1"/>
    </source>
</evidence>
<organism evidence="4 5">
    <name type="scientific">Pontibaca methylaminivorans</name>
    <dbReference type="NCBI Taxonomy" id="515897"/>
    <lineage>
        <taxon>Bacteria</taxon>
        <taxon>Pseudomonadati</taxon>
        <taxon>Pseudomonadota</taxon>
        <taxon>Alphaproteobacteria</taxon>
        <taxon>Rhodobacterales</taxon>
        <taxon>Roseobacteraceae</taxon>
        <taxon>Pontibaca</taxon>
    </lineage>
</organism>
<gene>
    <name evidence="4" type="ORF">SAMN05421849_0246</name>
</gene>
<keyword evidence="1" id="KW-0479">Metal-binding</keyword>
<dbReference type="RefSeq" id="WP_076646534.1">
    <property type="nucleotide sequence ID" value="NZ_FTPS01000001.1"/>
</dbReference>
<evidence type="ECO:0000256" key="3">
    <source>
        <dbReference type="SAM" id="MobiDB-lite"/>
    </source>
</evidence>
<reference evidence="4 5" key="1">
    <citation type="submission" date="2017-01" db="EMBL/GenBank/DDBJ databases">
        <authorList>
            <person name="Mah S.A."/>
            <person name="Swanson W.J."/>
            <person name="Moy G.W."/>
            <person name="Vacquier V.D."/>
        </authorList>
    </citation>
    <scope>NUCLEOTIDE SEQUENCE [LARGE SCALE GENOMIC DNA]</scope>
    <source>
        <strain evidence="4 5">DSM 21219</strain>
    </source>
</reference>
<dbReference type="GO" id="GO:0008270">
    <property type="term" value="F:zinc ion binding"/>
    <property type="evidence" value="ECO:0007669"/>
    <property type="project" value="InterPro"/>
</dbReference>
<dbReference type="PANTHER" id="PTHR36150">
    <property type="entry name" value="DNA GYRASE INHIBITOR YACG"/>
    <property type="match status" value="1"/>
</dbReference>
<keyword evidence="2" id="KW-0862">Zinc</keyword>
<dbReference type="STRING" id="515897.SAMN05421849_0246"/>
<evidence type="ECO:0008006" key="6">
    <source>
        <dbReference type="Google" id="ProtNLM"/>
    </source>
</evidence>
<protein>
    <recommendedName>
        <fullName evidence="6">DNA gyrase inhibitor YacG</fullName>
    </recommendedName>
</protein>
<evidence type="ECO:0000313" key="5">
    <source>
        <dbReference type="Proteomes" id="UP000192455"/>
    </source>
</evidence>
<dbReference type="Proteomes" id="UP000192455">
    <property type="component" value="Unassembled WGS sequence"/>
</dbReference>
<dbReference type="SUPFAM" id="SSF57716">
    <property type="entry name" value="Glucocorticoid receptor-like (DNA-binding domain)"/>
    <property type="match status" value="1"/>
</dbReference>
<evidence type="ECO:0000256" key="1">
    <source>
        <dbReference type="ARBA" id="ARBA00022723"/>
    </source>
</evidence>
<dbReference type="PANTHER" id="PTHR36150:SF1">
    <property type="entry name" value="DNA GYRASE INHIBITOR YACG"/>
    <property type="match status" value="1"/>
</dbReference>
<dbReference type="EMBL" id="FTPS01000001">
    <property type="protein sequence ID" value="SIT74977.1"/>
    <property type="molecule type" value="Genomic_DNA"/>
</dbReference>
<evidence type="ECO:0000256" key="2">
    <source>
        <dbReference type="ARBA" id="ARBA00022833"/>
    </source>
</evidence>
<sequence length="68" mass="7583">MSCPICHAPTEERWRPFCSRRCADLDLHRWLRGGYAIAGEPAEAAAEIRPDEDDEGPAPPRASDGHLR</sequence>
<dbReference type="InterPro" id="IPR013088">
    <property type="entry name" value="Znf_NHR/GATA"/>
</dbReference>
<dbReference type="Gene3D" id="3.30.50.10">
    <property type="entry name" value="Erythroid Transcription Factor GATA-1, subunit A"/>
    <property type="match status" value="1"/>
</dbReference>
<dbReference type="OrthoDB" id="9809663at2"/>